<protein>
    <submittedName>
        <fullName evidence="1">Uncharacterized protein</fullName>
    </submittedName>
</protein>
<accession>A0AB94IAF5</accession>
<evidence type="ECO:0000313" key="2">
    <source>
        <dbReference type="Proteomes" id="UP000506160"/>
    </source>
</evidence>
<evidence type="ECO:0000313" key="1">
    <source>
        <dbReference type="EMBL" id="TEA26362.1"/>
    </source>
</evidence>
<gene>
    <name evidence="1" type="ORF">O970_09070</name>
</gene>
<reference evidence="1 2" key="1">
    <citation type="journal article" date="2014" name="Appl. Environ. Microbiol.">
        <title>Genomic features of a bumble bee symbiont reflect its host environment.</title>
        <authorList>
            <person name="Martinson V.G."/>
            <person name="Magoc T."/>
            <person name="Koch H."/>
            <person name="Salzberg S.L."/>
            <person name="Moran N.A."/>
        </authorList>
    </citation>
    <scope>NUCLEOTIDE SEQUENCE [LARGE SCALE GENOMIC DNA]</scope>
    <source>
        <strain evidence="1 2">Bimp</strain>
    </source>
</reference>
<sequence>MNLNEELLELLREQAKKGKKINFLIKLIRDSVDSNDFNSFLVMNYFMQAYHLSFYQIKELPGAFCMGGGVYSDEEINALIYPHIKKNW</sequence>
<dbReference type="AlphaFoldDB" id="A0AB94IAF5"/>
<proteinExistence type="predicted"/>
<organism evidence="1 2">
    <name type="scientific">Candidatus Schmidhempelia bombi str. Bimp</name>
    <dbReference type="NCBI Taxonomy" id="1387197"/>
    <lineage>
        <taxon>Bacteria</taxon>
        <taxon>Pseudomonadati</taxon>
        <taxon>Pseudomonadota</taxon>
        <taxon>Gammaproteobacteria</taxon>
        <taxon>Orbales</taxon>
        <taxon>Orbaceae</taxon>
        <taxon>Candidatus Schmidhempelia</taxon>
    </lineage>
</organism>
<keyword evidence="2" id="KW-1185">Reference proteome</keyword>
<comment type="caution">
    <text evidence="1">The sequence shown here is derived from an EMBL/GenBank/DDBJ whole genome shotgun (WGS) entry which is preliminary data.</text>
</comment>
<dbReference type="RefSeq" id="WP_133459383.1">
    <property type="nucleotide sequence ID" value="NZ_AWGA01000102.1"/>
</dbReference>
<name>A0AB94IAF5_9GAMM</name>
<dbReference type="EMBL" id="AWGA01000102">
    <property type="protein sequence ID" value="TEA26362.1"/>
    <property type="molecule type" value="Genomic_DNA"/>
</dbReference>
<dbReference type="Proteomes" id="UP000506160">
    <property type="component" value="Unassembled WGS sequence"/>
</dbReference>